<comment type="caution">
    <text evidence="1">The sequence shown here is derived from an EMBL/GenBank/DDBJ whole genome shotgun (WGS) entry which is preliminary data.</text>
</comment>
<dbReference type="AlphaFoldDB" id="S4N6L0"/>
<protein>
    <submittedName>
        <fullName evidence="1">Uncharacterized protein</fullName>
    </submittedName>
</protein>
<evidence type="ECO:0000313" key="1">
    <source>
        <dbReference type="EMBL" id="GAD04408.1"/>
    </source>
</evidence>
<dbReference type="EMBL" id="BAOU01000003">
    <property type="protein sequence ID" value="GAD04408.1"/>
    <property type="molecule type" value="Genomic_DNA"/>
</dbReference>
<gene>
    <name evidence="1" type="ORF">PORCRE_92</name>
</gene>
<evidence type="ECO:0000313" key="2">
    <source>
        <dbReference type="Proteomes" id="UP000018031"/>
    </source>
</evidence>
<dbReference type="Proteomes" id="UP000018031">
    <property type="component" value="Unassembled WGS sequence"/>
</dbReference>
<sequence>MAEICKIKHYCYLGSRYNRQEFSEKPSSGERGGGICPTRFHYDSKA</sequence>
<proteinExistence type="predicted"/>
<reference evidence="1 2" key="2">
    <citation type="journal article" date="2013" name="Genome Announc.">
        <title>Draft Genome Sequences of Porphyromonas crevioricanis JCM 15906T and Porphyromonas cansulci JCM 13913T Isolated from a Canine Oral Cavity.</title>
        <authorList>
            <person name="Sakamoto M."/>
            <person name="Tanaka N."/>
            <person name="Shiwa Y."/>
            <person name="Yoshikawa H."/>
            <person name="Ohkuma M."/>
        </authorList>
    </citation>
    <scope>NUCLEOTIDE SEQUENCE [LARGE SCALE GENOMIC DNA]</scope>
    <source>
        <strain evidence="1 2">JCM 15906</strain>
    </source>
</reference>
<organism evidence="1 2">
    <name type="scientific">Porphyromonas crevioricanis JCM 15906</name>
    <dbReference type="NCBI Taxonomy" id="1305617"/>
    <lineage>
        <taxon>Bacteria</taxon>
        <taxon>Pseudomonadati</taxon>
        <taxon>Bacteroidota</taxon>
        <taxon>Bacteroidia</taxon>
        <taxon>Bacteroidales</taxon>
        <taxon>Porphyromonadaceae</taxon>
        <taxon>Porphyromonas</taxon>
    </lineage>
</organism>
<accession>S4N6L0</accession>
<reference evidence="2" key="1">
    <citation type="journal article" date="2013" name="Genome">
        <title>Draft Genome Sequences of Porphyromonas crevioricanis JCM 15906T and Porphyromonas cansulci JCM 13913T Isolated from a Canine Oral Cavity.</title>
        <authorList>
            <person name="Sakamoto M."/>
            <person name="Tanaka N."/>
            <person name="Shiwa Y."/>
            <person name="Yoshikawa H."/>
            <person name="Ohkuma M."/>
        </authorList>
    </citation>
    <scope>NUCLEOTIDE SEQUENCE [LARGE SCALE GENOMIC DNA]</scope>
    <source>
        <strain evidence="2">JCM 15906</strain>
    </source>
</reference>
<name>S4N6L0_9PORP</name>